<keyword evidence="3" id="KW-0479">Metal-binding</keyword>
<proteinExistence type="inferred from homology"/>
<evidence type="ECO:0000256" key="6">
    <source>
        <dbReference type="ARBA" id="ARBA00023049"/>
    </source>
</evidence>
<dbReference type="GO" id="GO:0005829">
    <property type="term" value="C:cytosol"/>
    <property type="evidence" value="ECO:0007669"/>
    <property type="project" value="TreeGrafter"/>
</dbReference>
<dbReference type="GeneID" id="14910023"/>
<dbReference type="OrthoDB" id="952271at2759"/>
<evidence type="ECO:0000313" key="9">
    <source>
        <dbReference type="Proteomes" id="UP000008983"/>
    </source>
</evidence>
<dbReference type="eggNOG" id="KOG0959">
    <property type="taxonomic scope" value="Eukaryota"/>
</dbReference>
<evidence type="ECO:0000313" key="8">
    <source>
        <dbReference type="EMBL" id="EGR33835.1"/>
    </source>
</evidence>
<evidence type="ECO:0000259" key="7">
    <source>
        <dbReference type="Pfam" id="PF00675"/>
    </source>
</evidence>
<keyword evidence="6" id="KW-0482">Metalloprotease</keyword>
<dbReference type="GO" id="GO:0051603">
    <property type="term" value="P:proteolysis involved in protein catabolic process"/>
    <property type="evidence" value="ECO:0007669"/>
    <property type="project" value="TreeGrafter"/>
</dbReference>
<evidence type="ECO:0000256" key="3">
    <source>
        <dbReference type="ARBA" id="ARBA00022723"/>
    </source>
</evidence>
<dbReference type="InterPro" id="IPR011765">
    <property type="entry name" value="Pept_M16_N"/>
</dbReference>
<dbReference type="GO" id="GO:0004222">
    <property type="term" value="F:metalloendopeptidase activity"/>
    <property type="evidence" value="ECO:0007669"/>
    <property type="project" value="UniProtKB-EC"/>
</dbReference>
<evidence type="ECO:0000256" key="5">
    <source>
        <dbReference type="ARBA" id="ARBA00022833"/>
    </source>
</evidence>
<comment type="similarity">
    <text evidence="1">Belongs to the peptidase M16 family.</text>
</comment>
<evidence type="ECO:0000256" key="2">
    <source>
        <dbReference type="ARBA" id="ARBA00022670"/>
    </source>
</evidence>
<dbReference type="PANTHER" id="PTHR43690:SF18">
    <property type="entry name" value="INSULIN-DEGRADING ENZYME-RELATED"/>
    <property type="match status" value="1"/>
</dbReference>
<dbReference type="GO" id="GO:0005739">
    <property type="term" value="C:mitochondrion"/>
    <property type="evidence" value="ECO:0007669"/>
    <property type="project" value="TreeGrafter"/>
</dbReference>
<keyword evidence="9" id="KW-1185">Reference proteome</keyword>
<name>G0QLR9_ICHMU</name>
<dbReference type="Gene3D" id="3.30.830.10">
    <property type="entry name" value="Metalloenzyme, LuxS/M16 peptidase-like"/>
    <property type="match status" value="1"/>
</dbReference>
<dbReference type="EC" id="3.4.24.61" evidence="8"/>
<dbReference type="OMA" id="CINSADS"/>
<dbReference type="STRING" id="857967.G0QLR9"/>
<feature type="domain" description="Peptidase M16 N-terminal" evidence="7">
    <location>
        <begin position="1"/>
        <end position="84"/>
    </location>
</feature>
<sequence>MIFMGSQKYQDENLFFDLVSINGGQSNAYTDSGNTNYHFESTNNNFEQLLDVWSRFFIDPLLKEEQLEREIQAVDSEYVNTLTNEFNRIYGLLNYISDKQHPFNTFSYGNIDSLMKIPKNTYFALREFLQKYYFSENMTLVVKVDSIYLNSTKNKIENLFSQIPSFLEKSRKFQSSFKFNIVY</sequence>
<dbReference type="InterPro" id="IPR050626">
    <property type="entry name" value="Peptidase_M16"/>
</dbReference>
<organism evidence="8 9">
    <name type="scientific">Ichthyophthirius multifiliis</name>
    <name type="common">White spot disease agent</name>
    <name type="synonym">Ich</name>
    <dbReference type="NCBI Taxonomy" id="5932"/>
    <lineage>
        <taxon>Eukaryota</taxon>
        <taxon>Sar</taxon>
        <taxon>Alveolata</taxon>
        <taxon>Ciliophora</taxon>
        <taxon>Intramacronucleata</taxon>
        <taxon>Oligohymenophorea</taxon>
        <taxon>Hymenostomatida</taxon>
        <taxon>Ophryoglenina</taxon>
        <taxon>Ichthyophthirius</taxon>
    </lineage>
</organism>
<dbReference type="Proteomes" id="UP000008983">
    <property type="component" value="Unassembled WGS sequence"/>
</dbReference>
<dbReference type="PANTHER" id="PTHR43690">
    <property type="entry name" value="NARDILYSIN"/>
    <property type="match status" value="1"/>
</dbReference>
<dbReference type="GO" id="GO:0043171">
    <property type="term" value="P:peptide catabolic process"/>
    <property type="evidence" value="ECO:0007669"/>
    <property type="project" value="TreeGrafter"/>
</dbReference>
<dbReference type="SUPFAM" id="SSF63411">
    <property type="entry name" value="LuxS/MPP-like metallohydrolase"/>
    <property type="match status" value="1"/>
</dbReference>
<keyword evidence="2" id="KW-0645">Protease</keyword>
<dbReference type="AlphaFoldDB" id="G0QLR9"/>
<dbReference type="RefSeq" id="XP_004039059.1">
    <property type="nucleotide sequence ID" value="XM_004039011.1"/>
</dbReference>
<dbReference type="GO" id="GO:0046872">
    <property type="term" value="F:metal ion binding"/>
    <property type="evidence" value="ECO:0007669"/>
    <property type="project" value="UniProtKB-KW"/>
</dbReference>
<keyword evidence="4 8" id="KW-0378">Hydrolase</keyword>
<dbReference type="InterPro" id="IPR011249">
    <property type="entry name" value="Metalloenz_LuxS/M16"/>
</dbReference>
<evidence type="ECO:0000256" key="4">
    <source>
        <dbReference type="ARBA" id="ARBA00022801"/>
    </source>
</evidence>
<reference evidence="8 9" key="1">
    <citation type="submission" date="2011-07" db="EMBL/GenBank/DDBJ databases">
        <authorList>
            <person name="Coyne R."/>
            <person name="Brami D."/>
            <person name="Johnson J."/>
            <person name="Hostetler J."/>
            <person name="Hannick L."/>
            <person name="Clark T."/>
            <person name="Cassidy-Hanley D."/>
            <person name="Inman J."/>
        </authorList>
    </citation>
    <scope>NUCLEOTIDE SEQUENCE [LARGE SCALE GENOMIC DNA]</scope>
    <source>
        <strain evidence="8 9">G5</strain>
    </source>
</reference>
<gene>
    <name evidence="8" type="ORF">IMG5_035330</name>
</gene>
<dbReference type="EMBL" id="GL983299">
    <property type="protein sequence ID" value="EGR33835.1"/>
    <property type="molecule type" value="Genomic_DNA"/>
</dbReference>
<dbReference type="Pfam" id="PF00675">
    <property type="entry name" value="Peptidase_M16"/>
    <property type="match status" value="1"/>
</dbReference>
<protein>
    <submittedName>
        <fullName evidence="8">N-arginine dibasic nrd convertase 1, putative</fullName>
        <ecNumber evidence="8">3.4.24.61</ecNumber>
    </submittedName>
</protein>
<dbReference type="InParanoid" id="G0QLR9"/>
<accession>G0QLR9</accession>
<keyword evidence="5" id="KW-0862">Zinc</keyword>
<evidence type="ECO:0000256" key="1">
    <source>
        <dbReference type="ARBA" id="ARBA00007261"/>
    </source>
</evidence>